<dbReference type="InterPro" id="IPR002491">
    <property type="entry name" value="ABC_transptr_periplasmic_BD"/>
</dbReference>
<gene>
    <name evidence="6" type="ordered locus">Gbro_2423</name>
</gene>
<dbReference type="eggNOG" id="COG0614">
    <property type="taxonomic scope" value="Bacteria"/>
</dbReference>
<evidence type="ECO:0000256" key="4">
    <source>
        <dbReference type="ARBA" id="ARBA00022729"/>
    </source>
</evidence>
<evidence type="ECO:0000256" key="1">
    <source>
        <dbReference type="ARBA" id="ARBA00004196"/>
    </source>
</evidence>
<dbReference type="Proteomes" id="UP000001219">
    <property type="component" value="Chromosome"/>
</dbReference>
<protein>
    <submittedName>
        <fullName evidence="6">Periplasmic binding protein</fullName>
    </submittedName>
</protein>
<dbReference type="STRING" id="526226.Gbro_2423"/>
<dbReference type="SUPFAM" id="SSF53807">
    <property type="entry name" value="Helical backbone' metal receptor"/>
    <property type="match status" value="1"/>
</dbReference>
<dbReference type="Pfam" id="PF01497">
    <property type="entry name" value="Peripla_BP_2"/>
    <property type="match status" value="1"/>
</dbReference>
<dbReference type="PANTHER" id="PTHR30532:SF24">
    <property type="entry name" value="FERRIC ENTEROBACTIN-BINDING PERIPLASMIC PROTEIN FEPB"/>
    <property type="match status" value="1"/>
</dbReference>
<keyword evidence="7" id="KW-1185">Reference proteome</keyword>
<evidence type="ECO:0000313" key="7">
    <source>
        <dbReference type="Proteomes" id="UP000001219"/>
    </source>
</evidence>
<dbReference type="AlphaFoldDB" id="D0LDP2"/>
<sequence length="303" mass="32155">MVTACSSSAEDEGNHQVSIDLLGGQTASIEVPKNPTRVISLLNNWTATLAALDVPITAEFVQQGYGGPNNKFAWTPEHQSEVVVTAADTMPTVDDIARFDPDLIIAGQTLDKDLLDGYTKLAPTITVLNKNGPVDTWQDIATATGKIFGKESQAADLVAKTQRNIDSFKSEHAGAQGKTLTYALFQSTGGFGAINSVKDPAAALLTELGFTLNPQLAAQHDGSTTRSRLSPERIDQLDSDMLLAYTLGDPAALNRIPGYNTLTAVRNGTVVYLNNDTSPAFGVPSAPSVDYVTQNLGQVASKF</sequence>
<evidence type="ECO:0000256" key="3">
    <source>
        <dbReference type="ARBA" id="ARBA00022448"/>
    </source>
</evidence>
<dbReference type="GO" id="GO:1901678">
    <property type="term" value="P:iron coordination entity transport"/>
    <property type="evidence" value="ECO:0007669"/>
    <property type="project" value="UniProtKB-ARBA"/>
</dbReference>
<dbReference type="GO" id="GO:0030288">
    <property type="term" value="C:outer membrane-bounded periplasmic space"/>
    <property type="evidence" value="ECO:0007669"/>
    <property type="project" value="TreeGrafter"/>
</dbReference>
<evidence type="ECO:0000313" key="6">
    <source>
        <dbReference type="EMBL" id="ACY21665.1"/>
    </source>
</evidence>
<evidence type="ECO:0000256" key="2">
    <source>
        <dbReference type="ARBA" id="ARBA00008814"/>
    </source>
</evidence>
<proteinExistence type="inferred from homology"/>
<feature type="domain" description="Fe/B12 periplasmic-binding" evidence="5">
    <location>
        <begin position="37"/>
        <end position="303"/>
    </location>
</feature>
<organism evidence="6 7">
    <name type="scientific">Gordonia bronchialis (strain ATCC 25592 / DSM 43247 / BCRC 13721 / JCM 3198 / KCTC 3076 / NBRC 16047 / NCTC 10667)</name>
    <name type="common">Rhodococcus bronchialis</name>
    <dbReference type="NCBI Taxonomy" id="526226"/>
    <lineage>
        <taxon>Bacteria</taxon>
        <taxon>Bacillati</taxon>
        <taxon>Actinomycetota</taxon>
        <taxon>Actinomycetes</taxon>
        <taxon>Mycobacteriales</taxon>
        <taxon>Gordoniaceae</taxon>
        <taxon>Gordonia</taxon>
    </lineage>
</organism>
<dbReference type="EMBL" id="CP001802">
    <property type="protein sequence ID" value="ACY21665.1"/>
    <property type="molecule type" value="Genomic_DNA"/>
</dbReference>
<dbReference type="KEGG" id="gbr:Gbro_2423"/>
<dbReference type="Gene3D" id="3.40.50.1980">
    <property type="entry name" value="Nitrogenase molybdenum iron protein domain"/>
    <property type="match status" value="2"/>
</dbReference>
<reference evidence="6 7" key="2">
    <citation type="journal article" date="2010" name="Stand. Genomic Sci.">
        <title>Complete genome sequence of Gordonia bronchialis type strain (3410).</title>
        <authorList>
            <person name="Ivanova N."/>
            <person name="Sikorski J."/>
            <person name="Jando M."/>
            <person name="Lapidus A."/>
            <person name="Nolan M."/>
            <person name="Lucas S."/>
            <person name="Del Rio T.G."/>
            <person name="Tice H."/>
            <person name="Copeland A."/>
            <person name="Cheng J.F."/>
            <person name="Chen F."/>
            <person name="Bruce D."/>
            <person name="Goodwin L."/>
            <person name="Pitluck S."/>
            <person name="Mavromatis K."/>
            <person name="Ovchinnikova G."/>
            <person name="Pati A."/>
            <person name="Chen A."/>
            <person name="Palaniappan K."/>
            <person name="Land M."/>
            <person name="Hauser L."/>
            <person name="Chang Y.J."/>
            <person name="Jeffries C.D."/>
            <person name="Chain P."/>
            <person name="Saunders E."/>
            <person name="Han C."/>
            <person name="Detter J.C."/>
            <person name="Brettin T."/>
            <person name="Rohde M."/>
            <person name="Goker M."/>
            <person name="Bristow J."/>
            <person name="Eisen J.A."/>
            <person name="Markowitz V."/>
            <person name="Hugenholtz P."/>
            <person name="Klenk H.P."/>
            <person name="Kyrpides N.C."/>
        </authorList>
    </citation>
    <scope>NUCLEOTIDE SEQUENCE [LARGE SCALE GENOMIC DNA]</scope>
    <source>
        <strain evidence="7">ATCC 25592 / DSM 43247 / BCRC 13721 / JCM 3198 / KCTC 3076 / NBRC 16047 / NCTC 10667</strain>
    </source>
</reference>
<dbReference type="InterPro" id="IPR051313">
    <property type="entry name" value="Bact_iron-sidero_bind"/>
</dbReference>
<dbReference type="OrthoDB" id="1846031at2"/>
<name>D0LDP2_GORB4</name>
<evidence type="ECO:0000259" key="5">
    <source>
        <dbReference type="PROSITE" id="PS50983"/>
    </source>
</evidence>
<comment type="subcellular location">
    <subcellularLocation>
        <location evidence="1">Cell envelope</location>
    </subcellularLocation>
</comment>
<dbReference type="HOGENOM" id="CLU_038034_1_0_11"/>
<comment type="similarity">
    <text evidence="2">Belongs to the bacterial solute-binding protein 8 family.</text>
</comment>
<keyword evidence="4" id="KW-0732">Signal</keyword>
<dbReference type="PROSITE" id="PS50983">
    <property type="entry name" value="FE_B12_PBP"/>
    <property type="match status" value="1"/>
</dbReference>
<accession>D0LDP2</accession>
<keyword evidence="3" id="KW-0813">Transport</keyword>
<reference evidence="7" key="1">
    <citation type="submission" date="2009-10" db="EMBL/GenBank/DDBJ databases">
        <title>The complete chromosome of Gordonia bronchialis DSM 43247.</title>
        <authorList>
            <consortium name="US DOE Joint Genome Institute (JGI-PGF)"/>
            <person name="Lucas S."/>
            <person name="Copeland A."/>
            <person name="Lapidus A."/>
            <person name="Glavina del Rio T."/>
            <person name="Dalin E."/>
            <person name="Tice H."/>
            <person name="Bruce D."/>
            <person name="Goodwin L."/>
            <person name="Pitluck S."/>
            <person name="Kyrpides N."/>
            <person name="Mavromatis K."/>
            <person name="Ivanova N."/>
            <person name="Ovchinnikova G."/>
            <person name="Saunders E."/>
            <person name="Brettin T."/>
            <person name="Detter J.C."/>
            <person name="Han C."/>
            <person name="Larimer F."/>
            <person name="Land M."/>
            <person name="Hauser L."/>
            <person name="Markowitz V."/>
            <person name="Cheng J.-F."/>
            <person name="Hugenholtz P."/>
            <person name="Woyke T."/>
            <person name="Wu D."/>
            <person name="Jando M."/>
            <person name="Schneider S."/>
            <person name="Goeker M."/>
            <person name="Klenk H.-P."/>
            <person name="Eisen J.A."/>
        </authorList>
    </citation>
    <scope>NUCLEOTIDE SEQUENCE [LARGE SCALE GENOMIC DNA]</scope>
    <source>
        <strain evidence="7">ATCC 25592 / DSM 43247 / BCRC 13721 / JCM 3198 / KCTC 3076 / NBRC 16047 / NCTC 10667</strain>
    </source>
</reference>
<dbReference type="PANTHER" id="PTHR30532">
    <property type="entry name" value="IRON III DICITRATE-BINDING PERIPLASMIC PROTEIN"/>
    <property type="match status" value="1"/>
</dbReference>